<keyword evidence="4" id="KW-1185">Reference proteome</keyword>
<dbReference type="Gene3D" id="2.60.40.710">
    <property type="entry name" value="Endoglucanase-like"/>
    <property type="match status" value="1"/>
</dbReference>
<evidence type="ECO:0000259" key="2">
    <source>
        <dbReference type="PROSITE" id="PS51172"/>
    </source>
</evidence>
<dbReference type="PROSITE" id="PS51172">
    <property type="entry name" value="CBM3"/>
    <property type="match status" value="1"/>
</dbReference>
<feature type="domain" description="CBM3" evidence="2">
    <location>
        <begin position="62"/>
        <end position="216"/>
    </location>
</feature>
<dbReference type="CDD" id="cd00413">
    <property type="entry name" value="Glyco_hydrolase_16"/>
    <property type="match status" value="1"/>
</dbReference>
<sequence length="505" mass="53071">MGSSKGRRRSQSDSRLATALRAVVFFALVAGVVFGTKPLWGDKHASGGTSAAAQGGAASGASAAPLLSVRYKTGVEASSGDAQPWLQVVNVSGQSIALDTVTLRYYFTQDGTQAYAANCIYAQVGCSNVAEHIVSVPTKTAGADHYLQVSFTSGAGTLKAAANSGAIELQLYVPGGVGLKQTNDASFVAADASSYKPNTHIAAFVGNTLAFGQEPTGDGEQSPGASTASAVPAGVLFDDFHYSGASDPALGKHGWVVRTSSGGPGVVSTWRSSAVTFPEETGADGGEVLDLSASTDGTKSGTTQAEVDSLNVPFFTGTYAARIHFEDDPTSGTNGDPINEDFYMISPRNNDYSEMDTEYEPNGGWGAPGPRLDTTTWYSVYACDTVTSAGSVPGCDRDTQKNMLSLSGWHTLMITAANGVVTYSMDGKVLYTTSGKYYPRESMSADFNTWFVDLTEPISGKRRWDMDVNWFYYNAGQTMSLSQVQQTVSGLYAGGTNFVDTISQK</sequence>
<dbReference type="Proteomes" id="UP000675781">
    <property type="component" value="Unassembled WGS sequence"/>
</dbReference>
<dbReference type="InterPro" id="IPR001956">
    <property type="entry name" value="CBM3"/>
</dbReference>
<comment type="caution">
    <text evidence="3">The sequence shown here is derived from an EMBL/GenBank/DDBJ whole genome shotgun (WGS) entry which is preliminary data.</text>
</comment>
<dbReference type="GO" id="GO:0030248">
    <property type="term" value="F:cellulose binding"/>
    <property type="evidence" value="ECO:0007669"/>
    <property type="project" value="InterPro"/>
</dbReference>
<reference evidence="3" key="1">
    <citation type="submission" date="2021-04" db="EMBL/GenBank/DDBJ databases">
        <title>Genome based classification of Actinospica acidithermotolerans sp. nov., an actinobacterium isolated from an Indonesian hot spring.</title>
        <authorList>
            <person name="Kusuma A.B."/>
            <person name="Putra K.E."/>
            <person name="Nafisah S."/>
            <person name="Loh J."/>
            <person name="Nouioui I."/>
            <person name="Goodfellow M."/>
        </authorList>
    </citation>
    <scope>NUCLEOTIDE SEQUENCE</scope>
    <source>
        <strain evidence="3">CSCA 57</strain>
    </source>
</reference>
<dbReference type="RefSeq" id="WP_212531378.1">
    <property type="nucleotide sequence ID" value="NZ_JAGSOG010000169.1"/>
</dbReference>
<dbReference type="InterPro" id="IPR008965">
    <property type="entry name" value="CBM2/CBM3_carb-bd_dom_sf"/>
</dbReference>
<feature type="transmembrane region" description="Helical" evidence="1">
    <location>
        <begin position="20"/>
        <end position="40"/>
    </location>
</feature>
<evidence type="ECO:0000313" key="4">
    <source>
        <dbReference type="Proteomes" id="UP000675781"/>
    </source>
</evidence>
<dbReference type="InterPro" id="IPR013320">
    <property type="entry name" value="ConA-like_dom_sf"/>
</dbReference>
<dbReference type="InterPro" id="IPR036966">
    <property type="entry name" value="CBM3_sf"/>
</dbReference>
<keyword evidence="1" id="KW-0472">Membrane</keyword>
<dbReference type="Gene3D" id="2.60.120.200">
    <property type="match status" value="1"/>
</dbReference>
<dbReference type="AlphaFoldDB" id="A0A941IVC5"/>
<organism evidence="3 4">
    <name type="scientific">Actinospica durhamensis</name>
    <dbReference type="NCBI Taxonomy" id="1508375"/>
    <lineage>
        <taxon>Bacteria</taxon>
        <taxon>Bacillati</taxon>
        <taxon>Actinomycetota</taxon>
        <taxon>Actinomycetes</taxon>
        <taxon>Catenulisporales</taxon>
        <taxon>Actinospicaceae</taxon>
        <taxon>Actinospica</taxon>
    </lineage>
</organism>
<dbReference type="EMBL" id="JAGSOG010000169">
    <property type="protein sequence ID" value="MBR7836906.1"/>
    <property type="molecule type" value="Genomic_DNA"/>
</dbReference>
<evidence type="ECO:0000256" key="1">
    <source>
        <dbReference type="SAM" id="Phobius"/>
    </source>
</evidence>
<gene>
    <name evidence="3" type="ORF">KDL01_26750</name>
</gene>
<dbReference type="Pfam" id="PF00942">
    <property type="entry name" value="CBM_3"/>
    <property type="match status" value="1"/>
</dbReference>
<dbReference type="SMART" id="SM01067">
    <property type="entry name" value="CBM_3"/>
    <property type="match status" value="1"/>
</dbReference>
<evidence type="ECO:0000313" key="3">
    <source>
        <dbReference type="EMBL" id="MBR7836906.1"/>
    </source>
</evidence>
<dbReference type="SUPFAM" id="SSF49384">
    <property type="entry name" value="Carbohydrate-binding domain"/>
    <property type="match status" value="1"/>
</dbReference>
<dbReference type="SUPFAM" id="SSF49899">
    <property type="entry name" value="Concanavalin A-like lectins/glucanases"/>
    <property type="match status" value="1"/>
</dbReference>
<dbReference type="GO" id="GO:0005975">
    <property type="term" value="P:carbohydrate metabolic process"/>
    <property type="evidence" value="ECO:0007669"/>
    <property type="project" value="InterPro"/>
</dbReference>
<accession>A0A941IVC5</accession>
<keyword evidence="1" id="KW-0812">Transmembrane</keyword>
<keyword evidence="1" id="KW-1133">Transmembrane helix</keyword>
<protein>
    <recommendedName>
        <fullName evidence="2">CBM3 domain-containing protein</fullName>
    </recommendedName>
</protein>
<name>A0A941IVC5_9ACTN</name>
<proteinExistence type="predicted"/>